<dbReference type="AlphaFoldDB" id="A0A915JXT1"/>
<organism evidence="1 2">
    <name type="scientific">Romanomermis culicivorax</name>
    <name type="common">Nematode worm</name>
    <dbReference type="NCBI Taxonomy" id="13658"/>
    <lineage>
        <taxon>Eukaryota</taxon>
        <taxon>Metazoa</taxon>
        <taxon>Ecdysozoa</taxon>
        <taxon>Nematoda</taxon>
        <taxon>Enoplea</taxon>
        <taxon>Dorylaimia</taxon>
        <taxon>Mermithida</taxon>
        <taxon>Mermithoidea</taxon>
        <taxon>Mermithidae</taxon>
        <taxon>Romanomermis</taxon>
    </lineage>
</organism>
<evidence type="ECO:0000313" key="1">
    <source>
        <dbReference type="Proteomes" id="UP000887565"/>
    </source>
</evidence>
<protein>
    <submittedName>
        <fullName evidence="2">Uncharacterized protein</fullName>
    </submittedName>
</protein>
<accession>A0A915JXT1</accession>
<reference evidence="2" key="1">
    <citation type="submission" date="2022-11" db="UniProtKB">
        <authorList>
            <consortium name="WormBaseParasite"/>
        </authorList>
    </citation>
    <scope>IDENTIFICATION</scope>
</reference>
<sequence>MGFKAGILMAVGTQLSGLGPANGATKAAKRSKDNVNKTSKVKTEAQMFGMVIVRQKNDVYQSSKKMTRKLLSDVTKIPNANKTSAKTRTIWKRLLIRRVAFMGEYTCVIKAWVLHFCYPNKNLATFLRKNSTESKVTRKNTPTILKSRDRLDKDTKREIYS</sequence>
<dbReference type="WBParaSite" id="nRc.2.0.1.t30507-RA">
    <property type="protein sequence ID" value="nRc.2.0.1.t30507-RA"/>
    <property type="gene ID" value="nRc.2.0.1.g30507"/>
</dbReference>
<name>A0A915JXT1_ROMCU</name>
<keyword evidence="1" id="KW-1185">Reference proteome</keyword>
<dbReference type="Proteomes" id="UP000887565">
    <property type="component" value="Unplaced"/>
</dbReference>
<evidence type="ECO:0000313" key="2">
    <source>
        <dbReference type="WBParaSite" id="nRc.2.0.1.t30507-RA"/>
    </source>
</evidence>
<proteinExistence type="predicted"/>